<dbReference type="GO" id="GO:1901982">
    <property type="term" value="F:maltose binding"/>
    <property type="evidence" value="ECO:0007669"/>
    <property type="project" value="TreeGrafter"/>
</dbReference>
<feature type="chain" id="PRO_5039267432" evidence="4">
    <location>
        <begin position="23"/>
        <end position="430"/>
    </location>
</feature>
<keyword evidence="6" id="KW-1185">Reference proteome</keyword>
<dbReference type="PANTHER" id="PTHR30061:SF50">
    <property type="entry name" value="MALTOSE_MALTODEXTRIN-BINDING PERIPLASMIC PROTEIN"/>
    <property type="match status" value="1"/>
</dbReference>
<name>A0A1H4WNC4_9ACTN</name>
<evidence type="ECO:0000256" key="4">
    <source>
        <dbReference type="SAM" id="SignalP"/>
    </source>
</evidence>
<evidence type="ECO:0000256" key="1">
    <source>
        <dbReference type="ARBA" id="ARBA00008520"/>
    </source>
</evidence>
<dbReference type="PROSITE" id="PS51257">
    <property type="entry name" value="PROKAR_LIPOPROTEIN"/>
    <property type="match status" value="1"/>
</dbReference>
<dbReference type="PROSITE" id="PS51318">
    <property type="entry name" value="TAT"/>
    <property type="match status" value="1"/>
</dbReference>
<dbReference type="InterPro" id="IPR006059">
    <property type="entry name" value="SBP"/>
</dbReference>
<reference evidence="6" key="1">
    <citation type="submission" date="2016-10" db="EMBL/GenBank/DDBJ databases">
        <authorList>
            <person name="Varghese N."/>
            <person name="Submissions S."/>
        </authorList>
    </citation>
    <scope>NUCLEOTIDE SEQUENCE [LARGE SCALE GENOMIC DNA]</scope>
    <source>
        <strain evidence="6">DSM 22017</strain>
    </source>
</reference>
<keyword evidence="3 4" id="KW-0732">Signal</keyword>
<feature type="signal peptide" evidence="4">
    <location>
        <begin position="1"/>
        <end position="22"/>
    </location>
</feature>
<gene>
    <name evidence="5" type="ORF">SAMN04489844_3312</name>
</gene>
<dbReference type="GO" id="GO:0042956">
    <property type="term" value="P:maltodextrin transmembrane transport"/>
    <property type="evidence" value="ECO:0007669"/>
    <property type="project" value="TreeGrafter"/>
</dbReference>
<dbReference type="OrthoDB" id="7918484at2"/>
<sequence length="430" mass="45693">MHLSRRRLLAASSAAAGASALAGCGFTRSSDDSSTSGTLTFTTWGTESELAGFRSAISSFEKASSGVTVKLNAVPYEQMFTNIDAQIQAGNPPDVFRVPYYSFGAYAGAGQLLDLSTHLDSGFSDRFTPQAWAAVQNSGSPFGVPHHTDTSVILYNKDALATAGIDSVPTSLDDAWSWDEFADVARRLRRAMPDDTYPFAYNWQGNGVTRWLSWLFEADGRFLAEDLVTPAIDSDAGRAAVEFTQGFFRDRFVPPNSSVKATTYAADLWYGETVAMTFGGAFLVPDTDATVDFDWGATYAPRNVRAGGDFGGNALVATKGADPELVSAFFAHVTEAEQMRQFCAGASLLPTRADLVEGGIEFDVRPELSPVFVGQASTVQAQDSGQVASPSMASIITVLQDQLEAAFVGDQSVEATIRGLSTGIGEATAG</sequence>
<evidence type="ECO:0000313" key="5">
    <source>
        <dbReference type="EMBL" id="SEC94520.1"/>
    </source>
</evidence>
<dbReference type="Proteomes" id="UP000198742">
    <property type="component" value="Unassembled WGS sequence"/>
</dbReference>
<organism evidence="5 6">
    <name type="scientific">Nocardioides exalbidus</name>
    <dbReference type="NCBI Taxonomy" id="402596"/>
    <lineage>
        <taxon>Bacteria</taxon>
        <taxon>Bacillati</taxon>
        <taxon>Actinomycetota</taxon>
        <taxon>Actinomycetes</taxon>
        <taxon>Propionibacteriales</taxon>
        <taxon>Nocardioidaceae</taxon>
        <taxon>Nocardioides</taxon>
    </lineage>
</organism>
<dbReference type="EMBL" id="FNRT01000002">
    <property type="protein sequence ID" value="SEC94520.1"/>
    <property type="molecule type" value="Genomic_DNA"/>
</dbReference>
<dbReference type="CDD" id="cd13585">
    <property type="entry name" value="PBP2_TMBP_like"/>
    <property type="match status" value="1"/>
</dbReference>
<dbReference type="GO" id="GO:0055052">
    <property type="term" value="C:ATP-binding cassette (ABC) transporter complex, substrate-binding subunit-containing"/>
    <property type="evidence" value="ECO:0007669"/>
    <property type="project" value="TreeGrafter"/>
</dbReference>
<dbReference type="GO" id="GO:0015768">
    <property type="term" value="P:maltose transport"/>
    <property type="evidence" value="ECO:0007669"/>
    <property type="project" value="TreeGrafter"/>
</dbReference>
<protein>
    <submittedName>
        <fullName evidence="5">ABC-type glycerol-3-phosphate transport system, substrate-binding protein</fullName>
    </submittedName>
</protein>
<keyword evidence="2" id="KW-0813">Transport</keyword>
<dbReference type="RefSeq" id="WP_090970307.1">
    <property type="nucleotide sequence ID" value="NZ_FNRT01000002.1"/>
</dbReference>
<accession>A0A1H4WNC4</accession>
<dbReference type="PANTHER" id="PTHR30061">
    <property type="entry name" value="MALTOSE-BINDING PERIPLASMIC PROTEIN"/>
    <property type="match status" value="1"/>
</dbReference>
<dbReference type="STRING" id="402596.SAMN04489844_3312"/>
<evidence type="ECO:0000256" key="3">
    <source>
        <dbReference type="ARBA" id="ARBA00022729"/>
    </source>
</evidence>
<dbReference type="SUPFAM" id="SSF53850">
    <property type="entry name" value="Periplasmic binding protein-like II"/>
    <property type="match status" value="1"/>
</dbReference>
<evidence type="ECO:0000313" key="6">
    <source>
        <dbReference type="Proteomes" id="UP000198742"/>
    </source>
</evidence>
<dbReference type="AlphaFoldDB" id="A0A1H4WNC4"/>
<dbReference type="InterPro" id="IPR006311">
    <property type="entry name" value="TAT_signal"/>
</dbReference>
<proteinExistence type="inferred from homology"/>
<evidence type="ECO:0000256" key="2">
    <source>
        <dbReference type="ARBA" id="ARBA00022448"/>
    </source>
</evidence>
<comment type="similarity">
    <text evidence="1">Belongs to the bacterial solute-binding protein 1 family.</text>
</comment>
<dbReference type="Pfam" id="PF01547">
    <property type="entry name" value="SBP_bac_1"/>
    <property type="match status" value="1"/>
</dbReference>
<dbReference type="Gene3D" id="3.40.190.10">
    <property type="entry name" value="Periplasmic binding protein-like II"/>
    <property type="match status" value="1"/>
</dbReference>